<dbReference type="EMBL" id="JBHSDK010000010">
    <property type="protein sequence ID" value="MFC4334939.1"/>
    <property type="molecule type" value="Genomic_DNA"/>
</dbReference>
<dbReference type="Proteomes" id="UP001595823">
    <property type="component" value="Unassembled WGS sequence"/>
</dbReference>
<organism evidence="2 3">
    <name type="scientific">Salininema proteolyticum</name>
    <dbReference type="NCBI Taxonomy" id="1607685"/>
    <lineage>
        <taxon>Bacteria</taxon>
        <taxon>Bacillati</taxon>
        <taxon>Actinomycetota</taxon>
        <taxon>Actinomycetes</taxon>
        <taxon>Glycomycetales</taxon>
        <taxon>Glycomycetaceae</taxon>
        <taxon>Salininema</taxon>
    </lineage>
</organism>
<proteinExistence type="predicted"/>
<sequence length="110" mass="12538">MPTILRKLPLGDKTVAIVRRSTKRIVWIVIDFELAGIVHIDGWIRLCSGWSLHPDDLEHIRREALAAAAIDLLERNAAEELAARTRQRHHDPVTDHRAQEQQPRQWGGSA</sequence>
<dbReference type="RefSeq" id="WP_380619126.1">
    <property type="nucleotide sequence ID" value="NZ_JBHSDK010000010.1"/>
</dbReference>
<feature type="compositionally biased region" description="Basic and acidic residues" evidence="1">
    <location>
        <begin position="90"/>
        <end position="99"/>
    </location>
</feature>
<reference evidence="3" key="1">
    <citation type="journal article" date="2019" name="Int. J. Syst. Evol. Microbiol.">
        <title>The Global Catalogue of Microorganisms (GCM) 10K type strain sequencing project: providing services to taxonomists for standard genome sequencing and annotation.</title>
        <authorList>
            <consortium name="The Broad Institute Genomics Platform"/>
            <consortium name="The Broad Institute Genome Sequencing Center for Infectious Disease"/>
            <person name="Wu L."/>
            <person name="Ma J."/>
        </authorList>
    </citation>
    <scope>NUCLEOTIDE SEQUENCE [LARGE SCALE GENOMIC DNA]</scope>
    <source>
        <strain evidence="3">IBRC-M 10908</strain>
    </source>
</reference>
<feature type="region of interest" description="Disordered" evidence="1">
    <location>
        <begin position="81"/>
        <end position="110"/>
    </location>
</feature>
<name>A0ABV8TWU6_9ACTN</name>
<evidence type="ECO:0000313" key="3">
    <source>
        <dbReference type="Proteomes" id="UP001595823"/>
    </source>
</evidence>
<evidence type="ECO:0000313" key="2">
    <source>
        <dbReference type="EMBL" id="MFC4334939.1"/>
    </source>
</evidence>
<evidence type="ECO:0000256" key="1">
    <source>
        <dbReference type="SAM" id="MobiDB-lite"/>
    </source>
</evidence>
<comment type="caution">
    <text evidence="2">The sequence shown here is derived from an EMBL/GenBank/DDBJ whole genome shotgun (WGS) entry which is preliminary data.</text>
</comment>
<protein>
    <submittedName>
        <fullName evidence="2">Uncharacterized protein</fullName>
    </submittedName>
</protein>
<gene>
    <name evidence="2" type="ORF">ACFPET_06995</name>
</gene>
<accession>A0ABV8TWU6</accession>
<keyword evidence="3" id="KW-1185">Reference proteome</keyword>